<dbReference type="AlphaFoldDB" id="A0A345NKF8"/>
<feature type="domain" description="GCVT N-terminal" evidence="3">
    <location>
        <begin position="430"/>
        <end position="706"/>
    </location>
</feature>
<dbReference type="PANTHER" id="PTHR43757">
    <property type="entry name" value="AMINOMETHYLTRANSFERASE"/>
    <property type="match status" value="1"/>
</dbReference>
<dbReference type="InterPro" id="IPR013977">
    <property type="entry name" value="GcvT_C"/>
</dbReference>
<sequence length="812" mass="88510">MQTSARVVVVGGGVVGAAVLHALALRGWHDVVLLERTELTAGSTWHAAGLIPSYARSRSVGTMIARSIRVYDELRASTGEDIGWHRCGQLRVATSADRLDEYRSYLDVAPVQGQRAELLSPVEVRELWPLLDDPQVLAGLYHPDDGHVAPADLTHALAREARRLGAAVHTGTEVLGLERRGSGEWLVRTGRGDVACEHVVLATGNYARQTGAMVGLDLPAVPIVHQYWITDEVPELVQRRQQGRPELPILRDERFEGYLREEGTALLYGPYERVDQLQLFAEDGVPSWFGADLLPEDFDAVADQWQEAVEVVPALGRAGLRSNVRGPFQMTPDELPLMGPAWGLENVWLAEGVPGGILWAGAIGHHLSALIVEGGTDIDVLELDPRRFGEHATKEWTREKVREAWGTHALQHYPGEERPASRPQKTASGYDLLTSRGAVWGVRDGWEVPTWFARDGVPARDRPSWRWTELGRHVADEAAAVREAVGLVDLTCLTRLEVEGPGAAAWLDRVLAGRLPEPGQVRLGHQLTPQGGVLAEHTVARLAQDRFYLVSAPGAGRLTLDELRRAAPTDGSVRLRDAGHERGCLSVAGPRARDLLSRVTQVDLSTEAFPWLALRTGSVGTADDVRLLRVGSTGELGWELHHPAGYQRHLLELLLAAGEDLGLRLVGLRALEPLRLEKSYRAVRRDLTPELSALQSGLERFVALDKGDFVGREALLAQQEAGVPTRIVPLAVDTDGASVLGHEGVYHDGRLVGRVTSGAHSATFGHDLALALLHTELGVPGTDLEVPVLGERRPARVIEESPYDPGGERLRA</sequence>
<dbReference type="SUPFAM" id="SSF103025">
    <property type="entry name" value="Folate-binding domain"/>
    <property type="match status" value="1"/>
</dbReference>
<evidence type="ECO:0000259" key="5">
    <source>
        <dbReference type="Pfam" id="PF16350"/>
    </source>
</evidence>
<evidence type="ECO:0000259" key="4">
    <source>
        <dbReference type="Pfam" id="PF08669"/>
    </source>
</evidence>
<dbReference type="InterPro" id="IPR036188">
    <property type="entry name" value="FAD/NAD-bd_sf"/>
</dbReference>
<dbReference type="Pfam" id="PF08669">
    <property type="entry name" value="GCV_T_C"/>
    <property type="match status" value="1"/>
</dbReference>
<dbReference type="Gene3D" id="3.30.1360.120">
    <property type="entry name" value="Probable tRNA modification gtpase trme, domain 1"/>
    <property type="match status" value="1"/>
</dbReference>
<keyword evidence="7" id="KW-1185">Reference proteome</keyword>
<evidence type="ECO:0000259" key="3">
    <source>
        <dbReference type="Pfam" id="PF01571"/>
    </source>
</evidence>
<dbReference type="OrthoDB" id="2055370at2"/>
<comment type="similarity">
    <text evidence="1">Belongs to the GcvT family.</text>
</comment>
<dbReference type="Proteomes" id="UP000253790">
    <property type="component" value="Chromosome"/>
</dbReference>
<name>A0A345NKF8_9MICO</name>
<dbReference type="InterPro" id="IPR006222">
    <property type="entry name" value="GCVT_N"/>
</dbReference>
<dbReference type="InterPro" id="IPR006076">
    <property type="entry name" value="FAD-dep_OxRdtase"/>
</dbReference>
<dbReference type="Pfam" id="PF01571">
    <property type="entry name" value="GCV_T"/>
    <property type="match status" value="1"/>
</dbReference>
<feature type="domain" description="FAD dependent oxidoreductase" evidence="2">
    <location>
        <begin position="6"/>
        <end position="369"/>
    </location>
</feature>
<dbReference type="KEGG" id="orn:DV701_04675"/>
<dbReference type="InterPro" id="IPR027266">
    <property type="entry name" value="TrmE/GcvT-like"/>
</dbReference>
<accession>A0A345NKF8</accession>
<evidence type="ECO:0000256" key="1">
    <source>
        <dbReference type="ARBA" id="ARBA00008609"/>
    </source>
</evidence>
<dbReference type="Pfam" id="PF16350">
    <property type="entry name" value="FAO_M"/>
    <property type="match status" value="1"/>
</dbReference>
<dbReference type="Gene3D" id="2.40.30.110">
    <property type="entry name" value="Aminomethyltransferase beta-barrel domains"/>
    <property type="match status" value="1"/>
</dbReference>
<dbReference type="SUPFAM" id="SSF51905">
    <property type="entry name" value="FAD/NAD(P)-binding domain"/>
    <property type="match status" value="1"/>
</dbReference>
<dbReference type="Pfam" id="PF01266">
    <property type="entry name" value="DAO"/>
    <property type="match status" value="1"/>
</dbReference>
<dbReference type="PANTHER" id="PTHR43757:SF2">
    <property type="entry name" value="AMINOMETHYLTRANSFERASE, MITOCHONDRIAL"/>
    <property type="match status" value="1"/>
</dbReference>
<dbReference type="SUPFAM" id="SSF54373">
    <property type="entry name" value="FAD-linked reductases, C-terminal domain"/>
    <property type="match status" value="1"/>
</dbReference>
<dbReference type="Gene3D" id="3.30.70.1400">
    <property type="entry name" value="Aminomethyltransferase beta-barrel domains"/>
    <property type="match status" value="1"/>
</dbReference>
<protein>
    <submittedName>
        <fullName evidence="6">FAD-dependent oxidoreductase</fullName>
    </submittedName>
</protein>
<organism evidence="6 7">
    <name type="scientific">Ornithinimicrobium avium</name>
    <dbReference type="NCBI Taxonomy" id="2283195"/>
    <lineage>
        <taxon>Bacteria</taxon>
        <taxon>Bacillati</taxon>
        <taxon>Actinomycetota</taxon>
        <taxon>Actinomycetes</taxon>
        <taxon>Micrococcales</taxon>
        <taxon>Ornithinimicrobiaceae</taxon>
        <taxon>Ornithinimicrobium</taxon>
    </lineage>
</organism>
<dbReference type="InterPro" id="IPR032503">
    <property type="entry name" value="FAO_M"/>
</dbReference>
<dbReference type="SUPFAM" id="SSF101790">
    <property type="entry name" value="Aminomethyltransferase beta-barrel domain"/>
    <property type="match status" value="1"/>
</dbReference>
<evidence type="ECO:0000313" key="6">
    <source>
        <dbReference type="EMBL" id="AXH95516.1"/>
    </source>
</evidence>
<reference evidence="6 7" key="1">
    <citation type="submission" date="2018-07" db="EMBL/GenBank/DDBJ databases">
        <title>Complete genome sequencing of Ornithinimicrobium sp. AMA3305.</title>
        <authorList>
            <person name="Bae J.-W."/>
        </authorList>
    </citation>
    <scope>NUCLEOTIDE SEQUENCE [LARGE SCALE GENOMIC DNA]</scope>
    <source>
        <strain evidence="6 7">AMA3305</strain>
    </source>
</reference>
<dbReference type="EMBL" id="CP031229">
    <property type="protein sequence ID" value="AXH95516.1"/>
    <property type="molecule type" value="Genomic_DNA"/>
</dbReference>
<evidence type="ECO:0000259" key="2">
    <source>
        <dbReference type="Pfam" id="PF01266"/>
    </source>
</evidence>
<dbReference type="Gene3D" id="3.50.50.60">
    <property type="entry name" value="FAD/NAD(P)-binding domain"/>
    <property type="match status" value="1"/>
</dbReference>
<feature type="domain" description="Aminomethyltransferase C-terminal" evidence="4">
    <location>
        <begin position="726"/>
        <end position="804"/>
    </location>
</feature>
<feature type="domain" description="FAD dependent oxidoreductase central" evidence="5">
    <location>
        <begin position="373"/>
        <end position="426"/>
    </location>
</feature>
<dbReference type="InterPro" id="IPR029043">
    <property type="entry name" value="GcvT/YgfZ_C"/>
</dbReference>
<evidence type="ECO:0000313" key="7">
    <source>
        <dbReference type="Proteomes" id="UP000253790"/>
    </source>
</evidence>
<dbReference type="InterPro" id="IPR028896">
    <property type="entry name" value="GcvT/YgfZ/DmdA"/>
</dbReference>
<dbReference type="RefSeq" id="WP_114927281.1">
    <property type="nucleotide sequence ID" value="NZ_CP031229.1"/>
</dbReference>
<gene>
    <name evidence="6" type="ORF">DV701_04675</name>
</gene>
<dbReference type="Gene3D" id="3.30.9.10">
    <property type="entry name" value="D-Amino Acid Oxidase, subunit A, domain 2"/>
    <property type="match status" value="1"/>
</dbReference>
<proteinExistence type="inferred from homology"/>